<proteinExistence type="predicted"/>
<keyword evidence="3" id="KW-1185">Reference proteome</keyword>
<accession>A0A840VCN2</accession>
<dbReference type="Pfam" id="PF09945">
    <property type="entry name" value="DUF2177"/>
    <property type="match status" value="1"/>
</dbReference>
<evidence type="ECO:0000313" key="2">
    <source>
        <dbReference type="EMBL" id="MBB5373434.1"/>
    </source>
</evidence>
<reference evidence="2 3" key="1">
    <citation type="submission" date="2020-08" db="EMBL/GenBank/DDBJ databases">
        <title>Genomic Encyclopedia of Type Strains, Phase IV (KMG-IV): sequencing the most valuable type-strain genomes for metagenomic binning, comparative biology and taxonomic classification.</title>
        <authorList>
            <person name="Goeker M."/>
        </authorList>
    </citation>
    <scope>NUCLEOTIDE SEQUENCE [LARGE SCALE GENOMIC DNA]</scope>
    <source>
        <strain evidence="2 3">DSM 27026</strain>
    </source>
</reference>
<keyword evidence="1" id="KW-1133">Transmembrane helix</keyword>
<name>A0A840VCN2_9PROT</name>
<gene>
    <name evidence="2" type="ORF">HNP71_001694</name>
</gene>
<evidence type="ECO:0000256" key="1">
    <source>
        <dbReference type="SAM" id="Phobius"/>
    </source>
</evidence>
<protein>
    <submittedName>
        <fullName evidence="2">Putative membrane protein</fullName>
    </submittedName>
</protein>
<organism evidence="2 3">
    <name type="scientific">Acidocella aromatica</name>
    <dbReference type="NCBI Taxonomy" id="1303579"/>
    <lineage>
        <taxon>Bacteria</taxon>
        <taxon>Pseudomonadati</taxon>
        <taxon>Pseudomonadota</taxon>
        <taxon>Alphaproteobacteria</taxon>
        <taxon>Acetobacterales</taxon>
        <taxon>Acidocellaceae</taxon>
        <taxon>Acidocella</taxon>
    </lineage>
</organism>
<dbReference type="AlphaFoldDB" id="A0A840VCN2"/>
<sequence>MKLILTAYISTALTFLGLDAVWLSTMSARLYKPALQGLLAENFRPVPALLFYALYIGGVVAFAVLPSDKPGMALLRGAGLGLVAYATYDLTNQATLRRWSVLVTSADLAWGSLATGIAAAIACAICSALAKP</sequence>
<keyword evidence="1" id="KW-0812">Transmembrane</keyword>
<feature type="transmembrane region" description="Helical" evidence="1">
    <location>
        <begin position="47"/>
        <end position="65"/>
    </location>
</feature>
<dbReference type="RefSeq" id="WP_183266436.1">
    <property type="nucleotide sequence ID" value="NZ_JACHFJ010000006.1"/>
</dbReference>
<keyword evidence="1" id="KW-0472">Membrane</keyword>
<feature type="transmembrane region" description="Helical" evidence="1">
    <location>
        <begin position="108"/>
        <end position="130"/>
    </location>
</feature>
<dbReference type="EMBL" id="JACHFJ010000006">
    <property type="protein sequence ID" value="MBB5373434.1"/>
    <property type="molecule type" value="Genomic_DNA"/>
</dbReference>
<dbReference type="Proteomes" id="UP000553706">
    <property type="component" value="Unassembled WGS sequence"/>
</dbReference>
<dbReference type="InterPro" id="IPR018687">
    <property type="entry name" value="DUF2177_membr"/>
</dbReference>
<comment type="caution">
    <text evidence="2">The sequence shown here is derived from an EMBL/GenBank/DDBJ whole genome shotgun (WGS) entry which is preliminary data.</text>
</comment>
<evidence type="ECO:0000313" key="3">
    <source>
        <dbReference type="Proteomes" id="UP000553706"/>
    </source>
</evidence>